<protein>
    <submittedName>
        <fullName evidence="3">Uncharacterized protein</fullName>
    </submittedName>
</protein>
<evidence type="ECO:0000313" key="3">
    <source>
        <dbReference type="EMBL" id="KAK3677758.1"/>
    </source>
</evidence>
<name>A0AAE1C4G4_9PEZI</name>
<feature type="coiled-coil region" evidence="1">
    <location>
        <begin position="178"/>
        <end position="215"/>
    </location>
</feature>
<dbReference type="AlphaFoldDB" id="A0AAE1C4G4"/>
<evidence type="ECO:0000256" key="1">
    <source>
        <dbReference type="SAM" id="Coils"/>
    </source>
</evidence>
<evidence type="ECO:0000256" key="2">
    <source>
        <dbReference type="SAM" id="MobiDB-lite"/>
    </source>
</evidence>
<keyword evidence="1" id="KW-0175">Coiled coil</keyword>
<feature type="region of interest" description="Disordered" evidence="2">
    <location>
        <begin position="287"/>
        <end position="330"/>
    </location>
</feature>
<dbReference type="Proteomes" id="UP001274830">
    <property type="component" value="Unassembled WGS sequence"/>
</dbReference>
<proteinExistence type="predicted"/>
<feature type="region of interest" description="Disordered" evidence="2">
    <location>
        <begin position="40"/>
        <end position="76"/>
    </location>
</feature>
<gene>
    <name evidence="3" type="ORF">LTR78_002608</name>
</gene>
<feature type="region of interest" description="Disordered" evidence="2">
    <location>
        <begin position="471"/>
        <end position="490"/>
    </location>
</feature>
<organism evidence="3 4">
    <name type="scientific">Recurvomyces mirabilis</name>
    <dbReference type="NCBI Taxonomy" id="574656"/>
    <lineage>
        <taxon>Eukaryota</taxon>
        <taxon>Fungi</taxon>
        <taxon>Dikarya</taxon>
        <taxon>Ascomycota</taxon>
        <taxon>Pezizomycotina</taxon>
        <taxon>Dothideomycetes</taxon>
        <taxon>Dothideomycetidae</taxon>
        <taxon>Mycosphaerellales</taxon>
        <taxon>Teratosphaeriaceae</taxon>
        <taxon>Recurvomyces</taxon>
    </lineage>
</organism>
<dbReference type="EMBL" id="JAUTXT010000006">
    <property type="protein sequence ID" value="KAK3677758.1"/>
    <property type="molecule type" value="Genomic_DNA"/>
</dbReference>
<reference evidence="3" key="1">
    <citation type="submission" date="2023-07" db="EMBL/GenBank/DDBJ databases">
        <title>Black Yeasts Isolated from many extreme environments.</title>
        <authorList>
            <person name="Coleine C."/>
            <person name="Stajich J.E."/>
            <person name="Selbmann L."/>
        </authorList>
    </citation>
    <scope>NUCLEOTIDE SEQUENCE</scope>
    <source>
        <strain evidence="3">CCFEE 5485</strain>
    </source>
</reference>
<feature type="compositionally biased region" description="Polar residues" evidence="2">
    <location>
        <begin position="307"/>
        <end position="317"/>
    </location>
</feature>
<feature type="compositionally biased region" description="Basic and acidic residues" evidence="2">
    <location>
        <begin position="287"/>
        <end position="299"/>
    </location>
</feature>
<sequence>MCFIHLQESLELHLARQTPATSFGSTVPAVDDELRMDAVAPKRKASQDLERGPAKRPKVSSEDEEDNLTSPATCTVSTDASALREVAAKQAARVQRLETELDESEYHQHELTARLYQWDDKISRLELLDLQRDEAQHRELSSAVKKLENINKEKWTSRLHAQKVVYEGRLADAQAQFKVKIAAKHQSYQDKVDELKDQHEEAIQAKQEAHQKRIEEFKSKQAEALTAEKVAFEKKMGWNREKSQKVAADAKKFAAGKAAESKAIKEEYATLTRAAKAELKEALAKAKPEQSDTVKEKNAMIKKQSSELHQLQSNLDASQKHSKTREDTIKSLESDKKALEATIEQNSMEVAALQADVTAKGIELDSATSIHDYEKDNLLDRVEREEKRWQVQYNAAQNTAALLKDQQRANFELRNMASRRDQRIGALTADLESVRAELELSKGGAGAEMLTDVGVGGESDEVEAAGTVGGEVVDAVGGPTGHGDELEQQP</sequence>
<comment type="caution">
    <text evidence="3">The sequence shown here is derived from an EMBL/GenBank/DDBJ whole genome shotgun (WGS) entry which is preliminary data.</text>
</comment>
<keyword evidence="4" id="KW-1185">Reference proteome</keyword>
<evidence type="ECO:0000313" key="4">
    <source>
        <dbReference type="Proteomes" id="UP001274830"/>
    </source>
</evidence>
<accession>A0AAE1C4G4</accession>